<dbReference type="GO" id="GO:0005524">
    <property type="term" value="F:ATP binding"/>
    <property type="evidence" value="ECO:0007669"/>
    <property type="project" value="UniProtKB-KW"/>
</dbReference>
<dbReference type="CDD" id="cd19499">
    <property type="entry name" value="RecA-like_ClpB_Hsp104-like"/>
    <property type="match status" value="1"/>
</dbReference>
<dbReference type="InterPro" id="IPR027417">
    <property type="entry name" value="P-loop_NTPase"/>
</dbReference>
<dbReference type="InterPro" id="IPR050130">
    <property type="entry name" value="ClpA_ClpB"/>
</dbReference>
<keyword evidence="5" id="KW-0175">Coiled coil</keyword>
<dbReference type="InterPro" id="IPR019489">
    <property type="entry name" value="Clp_ATPase_C"/>
</dbReference>
<dbReference type="Pfam" id="PF17871">
    <property type="entry name" value="AAA_lid_9"/>
    <property type="match status" value="1"/>
</dbReference>
<dbReference type="SMART" id="SM01086">
    <property type="entry name" value="ClpB_D2-small"/>
    <property type="match status" value="1"/>
</dbReference>
<keyword evidence="2" id="KW-0547">Nucleotide-binding</keyword>
<dbReference type="GO" id="GO:0034605">
    <property type="term" value="P:cellular response to heat"/>
    <property type="evidence" value="ECO:0007669"/>
    <property type="project" value="TreeGrafter"/>
</dbReference>
<dbReference type="SMART" id="SM00382">
    <property type="entry name" value="AAA"/>
    <property type="match status" value="2"/>
</dbReference>
<protein>
    <submittedName>
        <fullName evidence="8">ATP-dependent Clp protease ATP-binding subunit ClpC</fullName>
    </submittedName>
</protein>
<dbReference type="PROSITE" id="PS00870">
    <property type="entry name" value="CLPAB_1"/>
    <property type="match status" value="1"/>
</dbReference>
<evidence type="ECO:0000313" key="9">
    <source>
        <dbReference type="Proteomes" id="UP000229756"/>
    </source>
</evidence>
<evidence type="ECO:0000313" key="8">
    <source>
        <dbReference type="EMBL" id="PJC23312.1"/>
    </source>
</evidence>
<dbReference type="Pfam" id="PF10431">
    <property type="entry name" value="ClpB_D2-small"/>
    <property type="match status" value="1"/>
</dbReference>
<dbReference type="SUPFAM" id="SSF52540">
    <property type="entry name" value="P-loop containing nucleoside triphosphate hydrolases"/>
    <property type="match status" value="2"/>
</dbReference>
<dbReference type="FunFam" id="3.40.50.300:FF:000010">
    <property type="entry name" value="Chaperone clpB 1, putative"/>
    <property type="match status" value="1"/>
</dbReference>
<dbReference type="PRINTS" id="PR00300">
    <property type="entry name" value="CLPPROTEASEA"/>
</dbReference>
<dbReference type="InterPro" id="IPR003593">
    <property type="entry name" value="AAA+_ATPase"/>
</dbReference>
<dbReference type="FunFam" id="3.40.50.300:FF:000025">
    <property type="entry name" value="ATP-dependent Clp protease subunit"/>
    <property type="match status" value="1"/>
</dbReference>
<keyword evidence="3 8" id="KW-0067">ATP-binding</keyword>
<evidence type="ECO:0000259" key="6">
    <source>
        <dbReference type="SMART" id="SM00382"/>
    </source>
</evidence>
<keyword evidence="4" id="KW-0143">Chaperone</keyword>
<comment type="caution">
    <text evidence="8">The sequence shown here is derived from an EMBL/GenBank/DDBJ whole genome shotgun (WGS) entry which is preliminary data.</text>
</comment>
<keyword evidence="8" id="KW-0645">Protease</keyword>
<dbReference type="InterPro" id="IPR041546">
    <property type="entry name" value="ClpA/ClpB_AAA_lid"/>
</dbReference>
<keyword evidence="1" id="KW-0677">Repeat</keyword>
<feature type="coiled-coil region" evidence="5">
    <location>
        <begin position="314"/>
        <end position="341"/>
    </location>
</feature>
<dbReference type="Pfam" id="PF00004">
    <property type="entry name" value="AAA"/>
    <property type="match status" value="1"/>
</dbReference>
<dbReference type="Proteomes" id="UP000229756">
    <property type="component" value="Unassembled WGS sequence"/>
</dbReference>
<evidence type="ECO:0000256" key="2">
    <source>
        <dbReference type="ARBA" id="ARBA00022741"/>
    </source>
</evidence>
<reference evidence="9" key="1">
    <citation type="submission" date="2017-09" db="EMBL/GenBank/DDBJ databases">
        <title>Depth-based differentiation of microbial function through sediment-hosted aquifers and enrichment of novel symbionts in the deep terrestrial subsurface.</title>
        <authorList>
            <person name="Probst A.J."/>
            <person name="Ladd B."/>
            <person name="Jarett J.K."/>
            <person name="Geller-Mcgrath D.E."/>
            <person name="Sieber C.M.K."/>
            <person name="Emerson J.B."/>
            <person name="Anantharaman K."/>
            <person name="Thomas B.C."/>
            <person name="Malmstrom R."/>
            <person name="Stieglmeier M."/>
            <person name="Klingl A."/>
            <person name="Woyke T."/>
            <person name="Ryan C.M."/>
            <person name="Banfield J.F."/>
        </authorList>
    </citation>
    <scope>NUCLEOTIDE SEQUENCE [LARGE SCALE GENOMIC DNA]</scope>
</reference>
<accession>A0A2M8EKN8</accession>
<dbReference type="Pfam" id="PF07724">
    <property type="entry name" value="AAA_2"/>
    <property type="match status" value="1"/>
</dbReference>
<dbReference type="Gene3D" id="4.10.860.10">
    <property type="entry name" value="UVR domain"/>
    <property type="match status" value="1"/>
</dbReference>
<evidence type="ECO:0000256" key="1">
    <source>
        <dbReference type="ARBA" id="ARBA00022737"/>
    </source>
</evidence>
<evidence type="ECO:0000256" key="3">
    <source>
        <dbReference type="ARBA" id="ARBA00022840"/>
    </source>
</evidence>
<keyword evidence="8" id="KW-0378">Hydrolase</keyword>
<evidence type="ECO:0000256" key="4">
    <source>
        <dbReference type="ARBA" id="ARBA00023186"/>
    </source>
</evidence>
<sequence length="708" mass="79012">MVVCSNCRKREAKQQTAMNINGRLVYMPLCDQCFSELQKESEGTESLNQFSKDLTEYAREGNLDPVIGREAEIDRVIHILSRRKKNNPVLIGEPGVGKTAIVEGLAQKLVQNMVPEPLRKKRLVALDLAAMLAGTVHRGSFEKRLKEVVEEVIKTKGQVILFVDEVHALVGAGSAQGSMDASNILKPYLARGELQLIGATTLKEYRIIEKDAALERRFQQILVEEPSPEHTIKILEGLRKKYEEHHKIIISDEALESAVKLSSRYISDRFQPDKAIDLIDEAGAGLRLQLSLKEPENLREVLTQIEGLEDKARKEDDISKKKELEDKIKSLSQVKNELTDLWVQTKLENIPVLKVEHVAAVVSTATGIPLSELSLDEKKKLKNLESDIGKMVVGQKEAVGLISQSIRRARAGVKPLNRPIGVFMFLGPTGVGKTQMAKSLATVLYGSEDYLIRVDMSEYNEKHNVARLIGSPPGYVGYDEGGQLTEKVRRKPFSVILFDEIEKAHPDIFNSLLQIMDDGRLTDGHGRVVDFKNTIIILTSNVGSEFLNHSKIGFSELTLNDVSEDKVEDAYKRIKYSLQDSLKSRFRPEFLNRIDDIIIFKPLNEGEVKEIVDIELSTVAKLLSESDIEVSVTKKAKASLVKDGYSLDMGARPLKRLIQKSVENKISEAIIDDIAKKGSKIVVDYDDSGFFVTIDGESKSDVLLASTK</sequence>
<dbReference type="InterPro" id="IPR018368">
    <property type="entry name" value="ClpA/B_CS1"/>
</dbReference>
<evidence type="ECO:0000256" key="5">
    <source>
        <dbReference type="SAM" id="Coils"/>
    </source>
</evidence>
<dbReference type="InterPro" id="IPR001270">
    <property type="entry name" value="ClpA/B"/>
</dbReference>
<proteinExistence type="predicted"/>
<dbReference type="GO" id="GO:0005737">
    <property type="term" value="C:cytoplasm"/>
    <property type="evidence" value="ECO:0007669"/>
    <property type="project" value="TreeGrafter"/>
</dbReference>
<organism evidence="8 9">
    <name type="scientific">candidate division WWE3 bacterium CG_4_9_14_0_2_um_filter_35_11</name>
    <dbReference type="NCBI Taxonomy" id="1975077"/>
    <lineage>
        <taxon>Bacteria</taxon>
        <taxon>Katanobacteria</taxon>
    </lineage>
</organism>
<evidence type="ECO:0000259" key="7">
    <source>
        <dbReference type="SMART" id="SM01086"/>
    </source>
</evidence>
<dbReference type="AlphaFoldDB" id="A0A2M8EKN8"/>
<gene>
    <name evidence="8" type="ORF">CO058_04070</name>
</gene>
<dbReference type="Gene3D" id="3.40.50.300">
    <property type="entry name" value="P-loop containing nucleotide triphosphate hydrolases"/>
    <property type="match status" value="2"/>
</dbReference>
<dbReference type="EMBL" id="PFSJ01000030">
    <property type="protein sequence ID" value="PJC23312.1"/>
    <property type="molecule type" value="Genomic_DNA"/>
</dbReference>
<feature type="domain" description="AAA+ ATPase" evidence="6">
    <location>
        <begin position="84"/>
        <end position="228"/>
    </location>
</feature>
<dbReference type="CDD" id="cd00009">
    <property type="entry name" value="AAA"/>
    <property type="match status" value="1"/>
</dbReference>
<dbReference type="InterPro" id="IPR003959">
    <property type="entry name" value="ATPase_AAA_core"/>
</dbReference>
<feature type="domain" description="AAA+ ATPase" evidence="6">
    <location>
        <begin position="419"/>
        <end position="564"/>
    </location>
</feature>
<name>A0A2M8EKN8_UNCKA</name>
<dbReference type="GO" id="GO:0008233">
    <property type="term" value="F:peptidase activity"/>
    <property type="evidence" value="ECO:0007669"/>
    <property type="project" value="UniProtKB-KW"/>
</dbReference>
<dbReference type="GO" id="GO:0016887">
    <property type="term" value="F:ATP hydrolysis activity"/>
    <property type="evidence" value="ECO:0007669"/>
    <property type="project" value="InterPro"/>
</dbReference>
<feature type="domain" description="Clp ATPase C-terminal" evidence="7">
    <location>
        <begin position="603"/>
        <end position="692"/>
    </location>
</feature>
<dbReference type="PANTHER" id="PTHR11638">
    <property type="entry name" value="ATP-DEPENDENT CLP PROTEASE"/>
    <property type="match status" value="1"/>
</dbReference>
<dbReference type="GO" id="GO:0006508">
    <property type="term" value="P:proteolysis"/>
    <property type="evidence" value="ECO:0007669"/>
    <property type="project" value="UniProtKB-KW"/>
</dbReference>
<dbReference type="PANTHER" id="PTHR11638:SF18">
    <property type="entry name" value="HEAT SHOCK PROTEIN 104"/>
    <property type="match status" value="1"/>
</dbReference>
<dbReference type="Gene3D" id="1.10.8.60">
    <property type="match status" value="2"/>
</dbReference>